<proteinExistence type="predicted"/>
<dbReference type="Pfam" id="PF00583">
    <property type="entry name" value="Acetyltransf_1"/>
    <property type="match status" value="1"/>
</dbReference>
<dbReference type="CDD" id="cd04301">
    <property type="entry name" value="NAT_SF"/>
    <property type="match status" value="1"/>
</dbReference>
<dbReference type="Proteomes" id="UP000293623">
    <property type="component" value="Unassembled WGS sequence"/>
</dbReference>
<feature type="domain" description="N-acetyltransferase" evidence="3">
    <location>
        <begin position="1"/>
        <end position="151"/>
    </location>
</feature>
<dbReference type="InterPro" id="IPR050680">
    <property type="entry name" value="YpeA/RimI_acetyltransf"/>
</dbReference>
<name>A0A4Q2KKD4_9SPHN</name>
<evidence type="ECO:0000313" key="5">
    <source>
        <dbReference type="Proteomes" id="UP000293623"/>
    </source>
</evidence>
<gene>
    <name evidence="4" type="ORF">ETX26_02940</name>
</gene>
<dbReference type="OrthoDB" id="9804026at2"/>
<keyword evidence="5" id="KW-1185">Reference proteome</keyword>
<protein>
    <submittedName>
        <fullName evidence="4">GNAT family N-acetyltransferase</fullName>
    </submittedName>
</protein>
<dbReference type="AlphaFoldDB" id="A0A4Q2KKD4"/>
<dbReference type="InterPro" id="IPR000182">
    <property type="entry name" value="GNAT_dom"/>
</dbReference>
<reference evidence="4 5" key="1">
    <citation type="submission" date="2019-01" db="EMBL/GenBank/DDBJ databases">
        <title>Altererythrobacter rhizovicinus sp. nov., isolated from the rhizosphere soil of Haloxylon ammodendron.</title>
        <authorList>
            <person name="Li H.-P."/>
            <person name="Gou J.-Y."/>
            <person name="Yao D."/>
            <person name="Han Q.-Q."/>
            <person name="Shao K.-Z."/>
            <person name="Zhao Q."/>
            <person name="Zhang J.-L."/>
        </authorList>
    </citation>
    <scope>NUCLEOTIDE SEQUENCE [LARGE SCALE GENOMIC DNA]</scope>
    <source>
        <strain evidence="4 5">AY-3R</strain>
    </source>
</reference>
<evidence type="ECO:0000256" key="1">
    <source>
        <dbReference type="ARBA" id="ARBA00022679"/>
    </source>
</evidence>
<organism evidence="4 5">
    <name type="scientific">Pelagerythrobacter rhizovicinus</name>
    <dbReference type="NCBI Taxonomy" id="2268576"/>
    <lineage>
        <taxon>Bacteria</taxon>
        <taxon>Pseudomonadati</taxon>
        <taxon>Pseudomonadota</taxon>
        <taxon>Alphaproteobacteria</taxon>
        <taxon>Sphingomonadales</taxon>
        <taxon>Erythrobacteraceae</taxon>
        <taxon>Pelagerythrobacter</taxon>
    </lineage>
</organism>
<dbReference type="PANTHER" id="PTHR43420">
    <property type="entry name" value="ACETYLTRANSFERASE"/>
    <property type="match status" value="1"/>
</dbReference>
<dbReference type="PANTHER" id="PTHR43420:SF12">
    <property type="entry name" value="N-ACETYLTRANSFERASE DOMAIN-CONTAINING PROTEIN"/>
    <property type="match status" value="1"/>
</dbReference>
<evidence type="ECO:0000259" key="3">
    <source>
        <dbReference type="PROSITE" id="PS51186"/>
    </source>
</evidence>
<dbReference type="Gene3D" id="3.40.630.30">
    <property type="match status" value="1"/>
</dbReference>
<dbReference type="InterPro" id="IPR016181">
    <property type="entry name" value="Acyl_CoA_acyltransferase"/>
</dbReference>
<dbReference type="EMBL" id="SDPV01000001">
    <property type="protein sequence ID" value="RXZ65708.1"/>
    <property type="molecule type" value="Genomic_DNA"/>
</dbReference>
<comment type="caution">
    <text evidence="4">The sequence shown here is derived from an EMBL/GenBank/DDBJ whole genome shotgun (WGS) entry which is preliminary data.</text>
</comment>
<evidence type="ECO:0000313" key="4">
    <source>
        <dbReference type="EMBL" id="RXZ65708.1"/>
    </source>
</evidence>
<keyword evidence="1 4" id="KW-0808">Transferase</keyword>
<dbReference type="SUPFAM" id="SSF55729">
    <property type="entry name" value="Acyl-CoA N-acyltransferases (Nat)"/>
    <property type="match status" value="1"/>
</dbReference>
<evidence type="ECO:0000256" key="2">
    <source>
        <dbReference type="ARBA" id="ARBA00023315"/>
    </source>
</evidence>
<keyword evidence="2" id="KW-0012">Acyltransferase</keyword>
<accession>A0A4Q2KKD4</accession>
<dbReference type="PROSITE" id="PS51186">
    <property type="entry name" value="GNAT"/>
    <property type="match status" value="1"/>
</dbReference>
<sequence length="151" mass="16897">MKDDLDRIMDVMDAAFDPAWAEAWNRRQVSDSLALPHTHYLLSGSDGEPLAEESDAAGFALTRFAPGEEELLLIGVRPHLRGKGIGRALLTRAFAEARGRGAERMFLEMRDNNPAASLYRLMGFEPIGRRKAYYRLPSGQFLDAITFARDL</sequence>
<dbReference type="GO" id="GO:0016747">
    <property type="term" value="F:acyltransferase activity, transferring groups other than amino-acyl groups"/>
    <property type="evidence" value="ECO:0007669"/>
    <property type="project" value="InterPro"/>
</dbReference>